<dbReference type="AlphaFoldDB" id="A0A2T3FV57"/>
<dbReference type="Gene3D" id="3.30.730.10">
    <property type="entry name" value="AP2/ERF domain"/>
    <property type="match status" value="1"/>
</dbReference>
<gene>
    <name evidence="5" type="ORF">C7U56_04320</name>
</gene>
<dbReference type="GO" id="GO:0003700">
    <property type="term" value="F:DNA-binding transcription factor activity"/>
    <property type="evidence" value="ECO:0007669"/>
    <property type="project" value="InterPro"/>
</dbReference>
<keyword evidence="6" id="KW-1185">Reference proteome</keyword>
<name>A0A2T3FV57_9CLOT</name>
<sequence length="241" mass="27725">MVQWEYMGRENLVGMKFDHLLVLKRDDTRKSIHSYWLCQCDCGTICSVAGTHLKTGHTKSCGCYRKRKQVHGWLDLTGKRYGRLQVLGPWEKYSPLLEVVKEGGASAEGGKLAAQGDLWFCQCDCGKLCVCQKENLRLGKTRSCGCLRQEQRKVNMRKSIHFAENTCLERIASRKEAVNNTSGHRGVYRRENGKWRASIGFQGKVYNLGTFVDYEDAVKARLEAEKKYYDTFLEQYQNRTK</sequence>
<dbReference type="InterPro" id="IPR036955">
    <property type="entry name" value="AP2/ERF_dom_sf"/>
</dbReference>
<evidence type="ECO:0000313" key="6">
    <source>
        <dbReference type="Proteomes" id="UP000241048"/>
    </source>
</evidence>
<dbReference type="Proteomes" id="UP000241048">
    <property type="component" value="Unassembled WGS sequence"/>
</dbReference>
<protein>
    <recommendedName>
        <fullName evidence="4">AP2/ERF domain-containing protein</fullName>
    </recommendedName>
</protein>
<evidence type="ECO:0000313" key="5">
    <source>
        <dbReference type="EMBL" id="PST39141.1"/>
    </source>
</evidence>
<dbReference type="PROSITE" id="PS51032">
    <property type="entry name" value="AP2_ERF"/>
    <property type="match status" value="1"/>
</dbReference>
<dbReference type="SUPFAM" id="SSF54171">
    <property type="entry name" value="DNA-binding domain"/>
    <property type="match status" value="1"/>
</dbReference>
<evidence type="ECO:0000259" key="4">
    <source>
        <dbReference type="PROSITE" id="PS51032"/>
    </source>
</evidence>
<keyword evidence="2" id="KW-0238">DNA-binding</keyword>
<evidence type="ECO:0000256" key="3">
    <source>
        <dbReference type="ARBA" id="ARBA00023163"/>
    </source>
</evidence>
<dbReference type="EMBL" id="PYLO01000001">
    <property type="protein sequence ID" value="PST39141.1"/>
    <property type="molecule type" value="Genomic_DNA"/>
</dbReference>
<dbReference type="GO" id="GO:0003677">
    <property type="term" value="F:DNA binding"/>
    <property type="evidence" value="ECO:0007669"/>
    <property type="project" value="UniProtKB-KW"/>
</dbReference>
<evidence type="ECO:0000256" key="1">
    <source>
        <dbReference type="ARBA" id="ARBA00023015"/>
    </source>
</evidence>
<accession>A0A2T3FV57</accession>
<comment type="caution">
    <text evidence="5">The sequence shown here is derived from an EMBL/GenBank/DDBJ whole genome shotgun (WGS) entry which is preliminary data.</text>
</comment>
<keyword evidence="3" id="KW-0804">Transcription</keyword>
<dbReference type="InterPro" id="IPR016177">
    <property type="entry name" value="DNA-bd_dom_sf"/>
</dbReference>
<organism evidence="5 6">
    <name type="scientific">Clostridium fessum</name>
    <dbReference type="NCBI Taxonomy" id="2126740"/>
    <lineage>
        <taxon>Bacteria</taxon>
        <taxon>Bacillati</taxon>
        <taxon>Bacillota</taxon>
        <taxon>Clostridia</taxon>
        <taxon>Eubacteriales</taxon>
        <taxon>Clostridiaceae</taxon>
        <taxon>Clostridium</taxon>
    </lineage>
</organism>
<feature type="domain" description="AP2/ERF" evidence="4">
    <location>
        <begin position="183"/>
        <end position="240"/>
    </location>
</feature>
<dbReference type="InterPro" id="IPR001471">
    <property type="entry name" value="AP2/ERF_dom"/>
</dbReference>
<evidence type="ECO:0000256" key="2">
    <source>
        <dbReference type="ARBA" id="ARBA00023125"/>
    </source>
</evidence>
<keyword evidence="1" id="KW-0805">Transcription regulation</keyword>
<reference evidence="5 6" key="1">
    <citation type="submission" date="2018-03" db="EMBL/GenBank/DDBJ databases">
        <title>Lachnoclostridium SNUG30386 gen.nov., sp.nov., isolated from human faeces.</title>
        <authorList>
            <person name="Seo B."/>
            <person name="Jeon K."/>
            <person name="Ko G."/>
        </authorList>
    </citation>
    <scope>NUCLEOTIDE SEQUENCE [LARGE SCALE GENOMIC DNA]</scope>
    <source>
        <strain evidence="5 6">SNUG30386</strain>
    </source>
</reference>
<proteinExistence type="predicted"/>